<dbReference type="Proteomes" id="UP000694843">
    <property type="component" value="Unplaced"/>
</dbReference>
<keyword evidence="3 7" id="KW-0812">Transmembrane</keyword>
<dbReference type="Pfam" id="PF13520">
    <property type="entry name" value="AA_permease_2"/>
    <property type="match status" value="1"/>
</dbReference>
<dbReference type="GO" id="GO:0005886">
    <property type="term" value="C:plasma membrane"/>
    <property type="evidence" value="ECO:0007669"/>
    <property type="project" value="TreeGrafter"/>
</dbReference>
<dbReference type="Gene3D" id="1.20.1740.10">
    <property type="entry name" value="Amino acid/polyamine transporter I"/>
    <property type="match status" value="1"/>
</dbReference>
<feature type="domain" description="Cationic amino acid transporter C-terminal" evidence="8">
    <location>
        <begin position="569"/>
        <end position="619"/>
    </location>
</feature>
<evidence type="ECO:0000313" key="9">
    <source>
        <dbReference type="Proteomes" id="UP000694843"/>
    </source>
</evidence>
<name>A0A8B7P692_HYAAZ</name>
<evidence type="ECO:0000256" key="6">
    <source>
        <dbReference type="SAM" id="MobiDB-lite"/>
    </source>
</evidence>
<sequence>MFGDIGRMCSNVAMRMGRVKKLDSNVMQTELSRCLTTADITLLGIGHMFGAGIYVLTGTVARDTAGPAIILSFLLAGFASLLSAICYAEFGARVPKAGSAYVYTYVTIGEFWAFVIGWNIVLEYLIGGASVARAWSSYVDSLFNGAVQNGTIATFGTMHSQYLAPYVDPLAFGITLVFCLFLTIGVKSSTNINSALTCVNMAVAIFVIVFGLWFADIKNWQGPGGFAPYGVTGVVAGAATCFFAYAGFDGIATAGEEAKNPSRSIPIATMLSMGIVTCAYILVGATLTLMVPYREIHVGSALPDAFAVNNIMWAKYVVSIGALCGMTTSLLGNLFSLPRCVYAMASDGLIFSQFAVVSEKTKLPMLNVVVCGLLTAFTALIFDLEKLVEFMSIGILMAYTIVSASVIILRYQPEHSWSSKTDVDAAVDVPPTPATPAAPADIEPGRAEGEGSMGGRLKPKCYWVALVLGQREPGVVVSYAVVAFTAVSAGLCLLMQYGMGSVTANTLLHNQTLQEAVLRYPMLYERLMKSRGQATPDWAIVLAVFFCVLLLTCAGVIMAHTQSALRLSFKVPFVPLLPLTSIFVNISFIVHLNPMTWVRFIVWMTIGLLLYFCYGIHHSRQTAPLSSYTTLLPQDPGSSASPSSASPAEAGPSAAKPSSDASDITMKSSKVDPASKKSFANTLASTLSQVSKKVSSLSSSIQSKKNYSDLDTTADDAVMLTAEESPAVKDDNV</sequence>
<dbReference type="GeneID" id="108676993"/>
<dbReference type="OMA" id="TPMKRCL"/>
<dbReference type="OrthoDB" id="3900342at2759"/>
<dbReference type="KEGG" id="hazt:108676993"/>
<feature type="transmembrane region" description="Helical" evidence="7">
    <location>
        <begin position="163"/>
        <end position="183"/>
    </location>
</feature>
<feature type="transmembrane region" description="Helical" evidence="7">
    <location>
        <begin position="390"/>
        <end position="411"/>
    </location>
</feature>
<dbReference type="AlphaFoldDB" id="A0A8B7P692"/>
<dbReference type="FunFam" id="1.20.1740.10:FF:000010">
    <property type="entry name" value="probable cationic amino acid transporter"/>
    <property type="match status" value="1"/>
</dbReference>
<feature type="transmembrane region" description="Helical" evidence="7">
    <location>
        <begin position="313"/>
        <end position="335"/>
    </location>
</feature>
<reference evidence="10" key="1">
    <citation type="submission" date="2025-08" db="UniProtKB">
        <authorList>
            <consortium name="RefSeq"/>
        </authorList>
    </citation>
    <scope>IDENTIFICATION</scope>
    <source>
        <tissue evidence="10">Whole organism</tissue>
    </source>
</reference>
<feature type="transmembrane region" description="Helical" evidence="7">
    <location>
        <begin position="226"/>
        <end position="246"/>
    </location>
</feature>
<evidence type="ECO:0000256" key="2">
    <source>
        <dbReference type="ARBA" id="ARBA00022448"/>
    </source>
</evidence>
<keyword evidence="4 7" id="KW-1133">Transmembrane helix</keyword>
<keyword evidence="5 7" id="KW-0472">Membrane</keyword>
<dbReference type="PANTHER" id="PTHR43243">
    <property type="entry name" value="INNER MEMBRANE TRANSPORTER YGJI-RELATED"/>
    <property type="match status" value="1"/>
</dbReference>
<feature type="transmembrane region" description="Helical" evidence="7">
    <location>
        <begin position="365"/>
        <end position="384"/>
    </location>
</feature>
<keyword evidence="2" id="KW-0813">Transport</keyword>
<feature type="transmembrane region" description="Helical" evidence="7">
    <location>
        <begin position="68"/>
        <end position="88"/>
    </location>
</feature>
<evidence type="ECO:0000256" key="5">
    <source>
        <dbReference type="ARBA" id="ARBA00023136"/>
    </source>
</evidence>
<dbReference type="PANTHER" id="PTHR43243:SF4">
    <property type="entry name" value="CATIONIC AMINO ACID TRANSPORTER 4"/>
    <property type="match status" value="1"/>
</dbReference>
<feature type="transmembrane region" description="Helical" evidence="7">
    <location>
        <begin position="195"/>
        <end position="214"/>
    </location>
</feature>
<dbReference type="Pfam" id="PF13906">
    <property type="entry name" value="AA_permease_C"/>
    <property type="match status" value="1"/>
</dbReference>
<organism evidence="9 10">
    <name type="scientific">Hyalella azteca</name>
    <name type="common">Amphipod</name>
    <dbReference type="NCBI Taxonomy" id="294128"/>
    <lineage>
        <taxon>Eukaryota</taxon>
        <taxon>Metazoa</taxon>
        <taxon>Ecdysozoa</taxon>
        <taxon>Arthropoda</taxon>
        <taxon>Crustacea</taxon>
        <taxon>Multicrustacea</taxon>
        <taxon>Malacostraca</taxon>
        <taxon>Eumalacostraca</taxon>
        <taxon>Peracarida</taxon>
        <taxon>Amphipoda</taxon>
        <taxon>Senticaudata</taxon>
        <taxon>Talitrida</taxon>
        <taxon>Talitroidea</taxon>
        <taxon>Hyalellidae</taxon>
        <taxon>Hyalella</taxon>
    </lineage>
</organism>
<feature type="transmembrane region" description="Helical" evidence="7">
    <location>
        <begin position="571"/>
        <end position="590"/>
    </location>
</feature>
<feature type="transmembrane region" description="Helical" evidence="7">
    <location>
        <begin position="267"/>
        <end position="293"/>
    </location>
</feature>
<dbReference type="InterPro" id="IPR002293">
    <property type="entry name" value="AA/rel_permease1"/>
</dbReference>
<protein>
    <submittedName>
        <fullName evidence="10">Cationic amino acid transporter 4</fullName>
    </submittedName>
</protein>
<feature type="transmembrane region" description="Helical" evidence="7">
    <location>
        <begin position="476"/>
        <end position="499"/>
    </location>
</feature>
<evidence type="ECO:0000256" key="1">
    <source>
        <dbReference type="ARBA" id="ARBA00004141"/>
    </source>
</evidence>
<dbReference type="RefSeq" id="XP_018020626.1">
    <property type="nucleotide sequence ID" value="XM_018165137.2"/>
</dbReference>
<dbReference type="GO" id="GO:0015171">
    <property type="term" value="F:amino acid transmembrane transporter activity"/>
    <property type="evidence" value="ECO:0007669"/>
    <property type="project" value="TreeGrafter"/>
</dbReference>
<feature type="transmembrane region" description="Helical" evidence="7">
    <location>
        <begin position="596"/>
        <end position="614"/>
    </location>
</feature>
<feature type="transmembrane region" description="Helical" evidence="7">
    <location>
        <begin position="34"/>
        <end position="56"/>
    </location>
</feature>
<dbReference type="InterPro" id="IPR029485">
    <property type="entry name" value="CAT_C"/>
</dbReference>
<evidence type="ECO:0000256" key="7">
    <source>
        <dbReference type="SAM" id="Phobius"/>
    </source>
</evidence>
<keyword evidence="9" id="KW-1185">Reference proteome</keyword>
<feature type="transmembrane region" description="Helical" evidence="7">
    <location>
        <begin position="100"/>
        <end position="121"/>
    </location>
</feature>
<feature type="compositionally biased region" description="Low complexity" evidence="6">
    <location>
        <begin position="636"/>
        <end position="663"/>
    </location>
</feature>
<evidence type="ECO:0000259" key="8">
    <source>
        <dbReference type="Pfam" id="PF13906"/>
    </source>
</evidence>
<feature type="region of interest" description="Disordered" evidence="6">
    <location>
        <begin position="634"/>
        <end position="676"/>
    </location>
</feature>
<feature type="transmembrane region" description="Helical" evidence="7">
    <location>
        <begin position="538"/>
        <end position="559"/>
    </location>
</feature>
<evidence type="ECO:0000256" key="4">
    <source>
        <dbReference type="ARBA" id="ARBA00022989"/>
    </source>
</evidence>
<comment type="subcellular location">
    <subcellularLocation>
        <location evidence="1">Membrane</location>
        <topology evidence="1">Multi-pass membrane protein</topology>
    </subcellularLocation>
</comment>
<evidence type="ECO:0000256" key="3">
    <source>
        <dbReference type="ARBA" id="ARBA00022692"/>
    </source>
</evidence>
<evidence type="ECO:0000313" key="10">
    <source>
        <dbReference type="RefSeq" id="XP_018020626.1"/>
    </source>
</evidence>
<gene>
    <name evidence="10" type="primary">LOC108676993</name>
</gene>
<accession>A0A8B7P692</accession>
<proteinExistence type="predicted"/>
<feature type="region of interest" description="Disordered" evidence="6">
    <location>
        <begin position="434"/>
        <end position="453"/>
    </location>
</feature>